<gene>
    <name evidence="2" type="ORF">F4162_01995</name>
</gene>
<dbReference type="PANTHER" id="PTHR34595">
    <property type="entry name" value="BLR5612 PROTEIN"/>
    <property type="match status" value="1"/>
</dbReference>
<dbReference type="PANTHER" id="PTHR34595:SF7">
    <property type="entry name" value="SLL1039 PROTEIN"/>
    <property type="match status" value="1"/>
</dbReference>
<name>A0A6B1F392_9SYNE</name>
<dbReference type="SUPFAM" id="SSF56059">
    <property type="entry name" value="Glutathione synthetase ATP-binding domain-like"/>
    <property type="match status" value="1"/>
</dbReference>
<comment type="caution">
    <text evidence="2">The sequence shown here is derived from an EMBL/GenBank/DDBJ whole genome shotgun (WGS) entry which is preliminary data.</text>
</comment>
<protein>
    <submittedName>
        <fullName evidence="2">Circularly permuted type 2 ATP-grasp protein</fullName>
    </submittedName>
</protein>
<dbReference type="AlphaFoldDB" id="A0A6B1F392"/>
<dbReference type="Pfam" id="PF14403">
    <property type="entry name" value="CP_ATPgrasp_2"/>
    <property type="match status" value="1"/>
</dbReference>
<dbReference type="InterPro" id="IPR051680">
    <property type="entry name" value="ATP-dep_Glu-Cys_Ligase-2"/>
</dbReference>
<dbReference type="Gene3D" id="3.40.50.11290">
    <property type="match status" value="1"/>
</dbReference>
<reference evidence="2" key="1">
    <citation type="submission" date="2019-09" db="EMBL/GenBank/DDBJ databases">
        <title>Characterisation of the sponge microbiome using genome-centric metagenomics.</title>
        <authorList>
            <person name="Engelberts J.P."/>
            <person name="Robbins S.J."/>
            <person name="De Goeij J.M."/>
            <person name="Aranda M."/>
            <person name="Bell S.C."/>
            <person name="Webster N.S."/>
        </authorList>
    </citation>
    <scope>NUCLEOTIDE SEQUENCE</scope>
    <source>
        <strain evidence="2">SB0676_bin_10</strain>
    </source>
</reference>
<evidence type="ECO:0000313" key="2">
    <source>
        <dbReference type="EMBL" id="MYG37790.1"/>
    </source>
</evidence>
<accession>A0A6B1F392</accession>
<organism evidence="2">
    <name type="scientific">Synechococcus sp. SB0676_bin_10</name>
    <dbReference type="NCBI Taxonomy" id="2604869"/>
    <lineage>
        <taxon>Bacteria</taxon>
        <taxon>Bacillati</taxon>
        <taxon>Cyanobacteriota</taxon>
        <taxon>Cyanophyceae</taxon>
        <taxon>Synechococcales</taxon>
        <taxon>Synechococcaceae</taxon>
        <taxon>Synechococcus</taxon>
    </lineage>
</organism>
<proteinExistence type="predicted"/>
<dbReference type="EMBL" id="VYDO01000074">
    <property type="protein sequence ID" value="MYG37790.1"/>
    <property type="molecule type" value="Genomic_DNA"/>
</dbReference>
<feature type="non-terminal residue" evidence="2">
    <location>
        <position position="305"/>
    </location>
</feature>
<sequence length="305" mass="34645">MFSNYTPQGGFDEYFAAPNQPRSCFEPLISSLGHLGLEEISRSHRAAETLLQQVGATFQLYSGDTDSGERILPFDPLPRLITAGDWAWLEAGLIQRLQAIDLFLGDIYGDQHIINDGVIPREYIETSQGWRPAMVGITPPLERWCHVAGLDLIRDEEGAWKVLEDNLRCPSGVAYYLENRRVMKRMFPSLFHSRTVQAIDDYPSYLLQTLQDLAPWTETPKVVVLTPGSFNSAYFEHSYLAQQMGVELVEGRDLFCEDGRVWLNSTNGSQIVDVIYRRIDDEFLDPACFRPDSLLGVRGLMDVYR</sequence>
<dbReference type="InterPro" id="IPR025841">
    <property type="entry name" value="CP_ATPgrasp_2"/>
</dbReference>
<evidence type="ECO:0000259" key="1">
    <source>
        <dbReference type="Pfam" id="PF14403"/>
    </source>
</evidence>
<feature type="domain" description="Circularly permuted ATP-grasp type 2" evidence="1">
    <location>
        <begin position="78"/>
        <end position="305"/>
    </location>
</feature>